<reference evidence="2 3" key="1">
    <citation type="submission" date="2019-03" db="EMBL/GenBank/DDBJ databases">
        <title>Metabolic potential of uncultured bacteria and archaea associated with petroleum seepage in deep-sea sediments.</title>
        <authorList>
            <person name="Dong X."/>
            <person name="Hubert C."/>
        </authorList>
    </citation>
    <scope>NUCLEOTIDE SEQUENCE [LARGE SCALE GENOMIC DNA]</scope>
    <source>
        <strain evidence="2">E44_bin18</strain>
    </source>
</reference>
<evidence type="ECO:0000259" key="1">
    <source>
        <dbReference type="SMART" id="SM00670"/>
    </source>
</evidence>
<comment type="caution">
    <text evidence="2">The sequence shown here is derived from an EMBL/GenBank/DDBJ whole genome shotgun (WGS) entry which is preliminary data.</text>
</comment>
<dbReference type="PANTHER" id="PTHR34610">
    <property type="entry name" value="SSL7007 PROTEIN"/>
    <property type="match status" value="1"/>
</dbReference>
<dbReference type="SMART" id="SM00670">
    <property type="entry name" value="PINc"/>
    <property type="match status" value="1"/>
</dbReference>
<gene>
    <name evidence="2" type="ORF">E3J62_00780</name>
</gene>
<dbReference type="EMBL" id="SOJN01000012">
    <property type="protein sequence ID" value="TET47630.1"/>
    <property type="molecule type" value="Genomic_DNA"/>
</dbReference>
<evidence type="ECO:0000313" key="2">
    <source>
        <dbReference type="EMBL" id="TET47630.1"/>
    </source>
</evidence>
<feature type="domain" description="PIN" evidence="1">
    <location>
        <begin position="2"/>
        <end position="113"/>
    </location>
</feature>
<dbReference type="AlphaFoldDB" id="A0A523UYR0"/>
<protein>
    <submittedName>
        <fullName evidence="2">Putative toxin-antitoxin system toxin component, PIN family</fullName>
    </submittedName>
</protein>
<dbReference type="PANTHER" id="PTHR34610:SF3">
    <property type="entry name" value="SSL7007 PROTEIN"/>
    <property type="match status" value="1"/>
</dbReference>
<dbReference type="SUPFAM" id="SSF88723">
    <property type="entry name" value="PIN domain-like"/>
    <property type="match status" value="1"/>
</dbReference>
<accession>A0A523UYR0</accession>
<dbReference type="InterPro" id="IPR029060">
    <property type="entry name" value="PIN-like_dom_sf"/>
</dbReference>
<dbReference type="InterPro" id="IPR002850">
    <property type="entry name" value="PIN_toxin-like"/>
</dbReference>
<name>A0A523UYR0_UNCT6</name>
<dbReference type="NCBIfam" id="TIGR00305">
    <property type="entry name" value="putative toxin-antitoxin system toxin component, PIN family"/>
    <property type="match status" value="1"/>
</dbReference>
<dbReference type="Pfam" id="PF13470">
    <property type="entry name" value="PIN_3"/>
    <property type="match status" value="1"/>
</dbReference>
<dbReference type="Proteomes" id="UP000315525">
    <property type="component" value="Unassembled WGS sequence"/>
</dbReference>
<proteinExistence type="predicted"/>
<evidence type="ECO:0000313" key="3">
    <source>
        <dbReference type="Proteomes" id="UP000315525"/>
    </source>
</evidence>
<sequence length="138" mass="15215">MVKLVLDTGTLAESFWDGPARAIIGLWKSGEIILCVSQPLLREYAAIASKMGATAREKEEFVSLFSESPWVSTVGSAKRVDVIREDPTDDMFLDCAVAGGADFLITKDEHLLGLESYRRITIALPENFVKAHSVGYRH</sequence>
<dbReference type="InterPro" id="IPR002716">
    <property type="entry name" value="PIN_dom"/>
</dbReference>
<organism evidence="2 3">
    <name type="scientific">candidate division TA06 bacterium</name>
    <dbReference type="NCBI Taxonomy" id="2250710"/>
    <lineage>
        <taxon>Bacteria</taxon>
        <taxon>Bacteria division TA06</taxon>
    </lineage>
</organism>